<accession>A0ACB6YY45</accession>
<gene>
    <name evidence="1" type="ORF">BDM02DRAFT_3273587</name>
</gene>
<proteinExistence type="predicted"/>
<reference evidence="1" key="2">
    <citation type="journal article" date="2020" name="Nat. Commun.">
        <title>Large-scale genome sequencing of mycorrhizal fungi provides insights into the early evolution of symbiotic traits.</title>
        <authorList>
            <person name="Miyauchi S."/>
            <person name="Kiss E."/>
            <person name="Kuo A."/>
            <person name="Drula E."/>
            <person name="Kohler A."/>
            <person name="Sanchez-Garcia M."/>
            <person name="Morin E."/>
            <person name="Andreopoulos B."/>
            <person name="Barry K.W."/>
            <person name="Bonito G."/>
            <person name="Buee M."/>
            <person name="Carver A."/>
            <person name="Chen C."/>
            <person name="Cichocki N."/>
            <person name="Clum A."/>
            <person name="Culley D."/>
            <person name="Crous P.W."/>
            <person name="Fauchery L."/>
            <person name="Girlanda M."/>
            <person name="Hayes R.D."/>
            <person name="Keri Z."/>
            <person name="LaButti K."/>
            <person name="Lipzen A."/>
            <person name="Lombard V."/>
            <person name="Magnuson J."/>
            <person name="Maillard F."/>
            <person name="Murat C."/>
            <person name="Nolan M."/>
            <person name="Ohm R.A."/>
            <person name="Pangilinan J."/>
            <person name="Pereira M.F."/>
            <person name="Perotto S."/>
            <person name="Peter M."/>
            <person name="Pfister S."/>
            <person name="Riley R."/>
            <person name="Sitrit Y."/>
            <person name="Stielow J.B."/>
            <person name="Szollosi G."/>
            <person name="Zifcakova L."/>
            <person name="Stursova M."/>
            <person name="Spatafora J.W."/>
            <person name="Tedersoo L."/>
            <person name="Vaario L.M."/>
            <person name="Yamada A."/>
            <person name="Yan M."/>
            <person name="Wang P."/>
            <person name="Xu J."/>
            <person name="Bruns T."/>
            <person name="Baldrian P."/>
            <person name="Vilgalys R."/>
            <person name="Dunand C."/>
            <person name="Henrissat B."/>
            <person name="Grigoriev I.V."/>
            <person name="Hibbett D."/>
            <person name="Nagy L.G."/>
            <person name="Martin F.M."/>
        </authorList>
    </citation>
    <scope>NUCLEOTIDE SEQUENCE</scope>
    <source>
        <strain evidence="1">P2</strain>
    </source>
</reference>
<comment type="caution">
    <text evidence="1">The sequence shown here is derived from an EMBL/GenBank/DDBJ whole genome shotgun (WGS) entry which is preliminary data.</text>
</comment>
<protein>
    <submittedName>
        <fullName evidence="1">Uncharacterized protein</fullName>
    </submittedName>
</protein>
<organism evidence="1 2">
    <name type="scientific">Thelephora ganbajun</name>
    <name type="common">Ganba fungus</name>
    <dbReference type="NCBI Taxonomy" id="370292"/>
    <lineage>
        <taxon>Eukaryota</taxon>
        <taxon>Fungi</taxon>
        <taxon>Dikarya</taxon>
        <taxon>Basidiomycota</taxon>
        <taxon>Agaricomycotina</taxon>
        <taxon>Agaricomycetes</taxon>
        <taxon>Thelephorales</taxon>
        <taxon>Thelephoraceae</taxon>
        <taxon>Thelephora</taxon>
    </lineage>
</organism>
<dbReference type="EMBL" id="MU118690">
    <property type="protein sequence ID" value="KAF9642108.1"/>
    <property type="molecule type" value="Genomic_DNA"/>
</dbReference>
<keyword evidence="2" id="KW-1185">Reference proteome</keyword>
<evidence type="ECO:0000313" key="1">
    <source>
        <dbReference type="EMBL" id="KAF9642108.1"/>
    </source>
</evidence>
<sequence length="168" mass="18751">MFIYYKYWPPLGVWATGRPQMPRLSSPPFAPMTLDETLPATGTNLQADDSAAVTGTGQVVQPLGVEGKIQKLLQASSRFYLAYIVLEFFQLKERFGLLYAKQKALSKAGANNVEANTERVELKQGWKAHQLATVYNTLRFPGALHCPEPAKTRLGRQAVMTRLCSYKL</sequence>
<dbReference type="Proteomes" id="UP000886501">
    <property type="component" value="Unassembled WGS sequence"/>
</dbReference>
<name>A0ACB6YY45_THEGA</name>
<evidence type="ECO:0000313" key="2">
    <source>
        <dbReference type="Proteomes" id="UP000886501"/>
    </source>
</evidence>
<reference evidence="1" key="1">
    <citation type="submission" date="2019-10" db="EMBL/GenBank/DDBJ databases">
        <authorList>
            <consortium name="DOE Joint Genome Institute"/>
            <person name="Kuo A."/>
            <person name="Miyauchi S."/>
            <person name="Kiss E."/>
            <person name="Drula E."/>
            <person name="Kohler A."/>
            <person name="Sanchez-Garcia M."/>
            <person name="Andreopoulos B."/>
            <person name="Barry K.W."/>
            <person name="Bonito G."/>
            <person name="Buee M."/>
            <person name="Carver A."/>
            <person name="Chen C."/>
            <person name="Cichocki N."/>
            <person name="Clum A."/>
            <person name="Culley D."/>
            <person name="Crous P.W."/>
            <person name="Fauchery L."/>
            <person name="Girlanda M."/>
            <person name="Hayes R."/>
            <person name="Keri Z."/>
            <person name="Labutti K."/>
            <person name="Lipzen A."/>
            <person name="Lombard V."/>
            <person name="Magnuson J."/>
            <person name="Maillard F."/>
            <person name="Morin E."/>
            <person name="Murat C."/>
            <person name="Nolan M."/>
            <person name="Ohm R."/>
            <person name="Pangilinan J."/>
            <person name="Pereira M."/>
            <person name="Perotto S."/>
            <person name="Peter M."/>
            <person name="Riley R."/>
            <person name="Sitrit Y."/>
            <person name="Stielow B."/>
            <person name="Szollosi G."/>
            <person name="Zifcakova L."/>
            <person name="Stursova M."/>
            <person name="Spatafora J.W."/>
            <person name="Tedersoo L."/>
            <person name="Vaario L.-M."/>
            <person name="Yamada A."/>
            <person name="Yan M."/>
            <person name="Wang P."/>
            <person name="Xu J."/>
            <person name="Bruns T."/>
            <person name="Baldrian P."/>
            <person name="Vilgalys R."/>
            <person name="Henrissat B."/>
            <person name="Grigoriev I.V."/>
            <person name="Hibbett D."/>
            <person name="Nagy L.G."/>
            <person name="Martin F.M."/>
        </authorList>
    </citation>
    <scope>NUCLEOTIDE SEQUENCE</scope>
    <source>
        <strain evidence="1">P2</strain>
    </source>
</reference>